<dbReference type="InterPro" id="IPR045829">
    <property type="entry name" value="PKD_6"/>
</dbReference>
<dbReference type="RefSeq" id="WP_152547346.1">
    <property type="nucleotide sequence ID" value="NZ_JNCA01000001.1"/>
</dbReference>
<sequence length="1773" mass="181385">MKKNYFLYINYWTLVLLLVSFLSFGQSPQTYNSSGTFTVPAGVINVNVQVWGAGGAGGGSTANGNGGSGGGSGGYTTNPSFSVSPNTSINYTVGIGGIGSTGVNGTSGGQSTFSSLIANGGTGGTANSGSGGVGGTATGGSTNTIGSVGGNGGGNTGGNGGNAPASGGTGGSGRSNTNGNVGNSPGGGGGGGEADYYYDPVWYDWFRYSTDPYGGGNGGNGQVRVSWTCPTYALTSAASATPICSGGTSTVTLTSTTLPAGTYTVTYNTSSSPTSTGNTAIMTFSDGTGTFVTRTLTAASTITVTNLSSGTAPSICSSAISSNNTAMVTVNTSSVAPTGITGTTTICNGSSTTLTVNGGTLGTGATAQWFTGSCGGTSVGTGNSITVSPTSNTTYYVRYSGTCNTTTCASQLVTVETLPVVNAGADVCRTNNGNFTLSGFSPSGGTWTRVSGTANVTSAGGVSNVTSPSTTIFRYTVTNSCGSVSDDVVVSRGNPDTPGLIAGPLTACQGAIGLVYSVSAVANATSYNWFFPDSNWQITSGAGTNSVTVRLNSGAGTGNVYVSASNGCGTGNARYDKWVVVSTPTIAGTVTPANTNVCSSSNSTNLSLNGNTGSVLRWESSLDNFAGGTITTINSTGSSITASNVTVDTYYRAVVQNGGCDVQYSNSVKITVYGSLTTPSSISGLSAQCAGNTSQVYSVNPVTNATSYNWTLPANWTIISGSGTNSITVNIPNNGATGNVSVNAANTGCGTSNSISQWVVVSSATIAGTVTPANTNVCLPGNSTNLSLNGNTGSILRWESSLDNFSGGTITTINSTGSPITASNVTVDTYYRAVVQNGGCNIQYSNSVKITVYGAVAVPGAISMNGVAYPENGNANYCPSSSVVLSINPVPNATTYVWTTPPGWTLVSGQGTTSATYITGNSSQSENVTVSASNSSICNSPGSRYFYLYLGNVSSPISITTQPSTPTATCSGSGTQTMSVVATGSGLTYQWRKDGINISNGGVVSGATTATLILTNPTTADAGSYDVVVSGTCTPSVTSTARTVTINTVPVVTTASAQSFCGSATVANLTGTASSGSVIDWYANSSGGTALTSGTALSSTTYYAQSRNTTTGCVSSTRTSVVVTINTVPAAPIVGTITQPNCSVLTGSVNLSGLPSSGSWIITATPATAGLTGTGATTTITGLTGGTTYTFTVSNGSCNSSASANVVINIPPALVTWNGSNWSSTPTINNRVEFLANYSSGSNANSPANVDACSCQVKNNAVVVFNTGHTLKVINELQVVAGTLTFEDDASLVQVNDAALNSGNIIYKRVTLPLNRYDFTYWSSPVKDMSLGLPSVGLSPTTFYDKYFIYNNAWVSVPRTTVMIKGEGYSVRAPQTTAIIGNPLPFLATFTGEPHNGEVKKTLTGNRVYLIGNPYPSAIDADQFLALNSSVLQGTLYFWTHNSPPSDAFVGDKRYNYTTNDYATYNRTGGVGTGKAATTGGLPPSGKIASAQGFFAPASAAGGELVFNNLMRLSTTGAVLDNTQFFKLSTNSKTAKTITTAKTEKNRIWLNLTNSEGAFKQTLIGYVTGATNDYDGAFDGVTYDGNQFIDFYSVNNEVNLSIQGRALPFVKKDSVALGYKSTIKGDFKISIDQIDGSLATQNIFLEDKDLKVLHDLKKEAYTFSTEKGVFNNRFVLRYADKNAVDEVIVPEVPGKDSNAAVIVSVKNGEIKINATATKLDKVIVYDMAGRKLFQKNKVDTNILVIPNFFWNHQGLVVDIVLTDGTKHSRKIIN</sequence>
<dbReference type="InterPro" id="IPR049304">
    <property type="entry name" value="Gly_rich_dom"/>
</dbReference>
<organism evidence="4 5">
    <name type="scientific">Flavobacterium seoulense</name>
    <dbReference type="NCBI Taxonomy" id="1492738"/>
    <lineage>
        <taxon>Bacteria</taxon>
        <taxon>Pseudomonadati</taxon>
        <taxon>Bacteroidota</taxon>
        <taxon>Flavobacteriia</taxon>
        <taxon>Flavobacteriales</taxon>
        <taxon>Flavobacteriaceae</taxon>
        <taxon>Flavobacterium</taxon>
    </lineage>
</organism>
<dbReference type="EMBL" id="JNCA01000001">
    <property type="protein sequence ID" value="KDN56606.1"/>
    <property type="molecule type" value="Genomic_DNA"/>
</dbReference>
<dbReference type="PROSITE" id="PS50853">
    <property type="entry name" value="FN3"/>
    <property type="match status" value="1"/>
</dbReference>
<feature type="region of interest" description="Disordered" evidence="1">
    <location>
        <begin position="129"/>
        <end position="190"/>
    </location>
</feature>
<feature type="compositionally biased region" description="Gly residues" evidence="1">
    <location>
        <begin position="147"/>
        <end position="173"/>
    </location>
</feature>
<dbReference type="PATRIC" id="fig|1492738.3.peg.105"/>
<evidence type="ECO:0000313" key="5">
    <source>
        <dbReference type="Proteomes" id="UP000027064"/>
    </source>
</evidence>
<feature type="compositionally biased region" description="Low complexity" evidence="1">
    <location>
        <begin position="174"/>
        <end position="183"/>
    </location>
</feature>
<dbReference type="SUPFAM" id="SSF48726">
    <property type="entry name" value="Immunoglobulin"/>
    <property type="match status" value="1"/>
</dbReference>
<evidence type="ECO:0000259" key="3">
    <source>
        <dbReference type="PROSITE" id="PS50853"/>
    </source>
</evidence>
<dbReference type="Pfam" id="PF19408">
    <property type="entry name" value="PKD_6"/>
    <property type="match status" value="3"/>
</dbReference>
<feature type="compositionally biased region" description="Gly residues" evidence="1">
    <location>
        <begin position="129"/>
        <end position="138"/>
    </location>
</feature>
<dbReference type="Pfam" id="PF21722">
    <property type="entry name" value="Gly_rich_2"/>
    <property type="match status" value="1"/>
</dbReference>
<name>A0A066WS08_9FLAO</name>
<dbReference type="InterPro" id="IPR036179">
    <property type="entry name" value="Ig-like_dom_sf"/>
</dbReference>
<reference evidence="4 5" key="1">
    <citation type="submission" date="2014-05" db="EMBL/GenBank/DDBJ databases">
        <title>Genome Sequence of Flavobacterium sp. EM1321.</title>
        <authorList>
            <person name="Shin S.-K."/>
            <person name="Yi H."/>
        </authorList>
    </citation>
    <scope>NUCLEOTIDE SEQUENCE [LARGE SCALE GENOMIC DNA]</scope>
    <source>
        <strain evidence="4 5">EM1321</strain>
    </source>
</reference>
<evidence type="ECO:0000256" key="1">
    <source>
        <dbReference type="SAM" id="MobiDB-lite"/>
    </source>
</evidence>
<accession>A0A066WS08</accession>
<keyword evidence="5" id="KW-1185">Reference proteome</keyword>
<dbReference type="eggNOG" id="COG4733">
    <property type="taxonomic scope" value="Bacteria"/>
</dbReference>
<evidence type="ECO:0008006" key="6">
    <source>
        <dbReference type="Google" id="ProtNLM"/>
    </source>
</evidence>
<dbReference type="InterPro" id="IPR003961">
    <property type="entry name" value="FN3_dom"/>
</dbReference>
<feature type="domain" description="Fibronectin type-III" evidence="3">
    <location>
        <begin position="1105"/>
        <end position="1213"/>
    </location>
</feature>
<comment type="caution">
    <text evidence="4">The sequence shown here is derived from an EMBL/GenBank/DDBJ whole genome shotgun (WGS) entry which is preliminary data.</text>
</comment>
<feature type="domain" description="Ig-like" evidence="2">
    <location>
        <begin position="941"/>
        <end position="1045"/>
    </location>
</feature>
<evidence type="ECO:0000313" key="4">
    <source>
        <dbReference type="EMBL" id="KDN56606.1"/>
    </source>
</evidence>
<protein>
    <recommendedName>
        <fullName evidence="6">Ig-like domain-containing protein</fullName>
    </recommendedName>
</protein>
<evidence type="ECO:0000259" key="2">
    <source>
        <dbReference type="PROSITE" id="PS50835"/>
    </source>
</evidence>
<dbReference type="InterPro" id="IPR013783">
    <property type="entry name" value="Ig-like_fold"/>
</dbReference>
<dbReference type="Proteomes" id="UP000027064">
    <property type="component" value="Unassembled WGS sequence"/>
</dbReference>
<dbReference type="Pfam" id="PF19081">
    <property type="entry name" value="Ig_7"/>
    <property type="match status" value="2"/>
</dbReference>
<dbReference type="STRING" id="1492738.FEM21_01090"/>
<proteinExistence type="predicted"/>
<dbReference type="InterPro" id="IPR044023">
    <property type="entry name" value="Ig_7"/>
</dbReference>
<dbReference type="eggNOG" id="COG1345">
    <property type="taxonomic scope" value="Bacteria"/>
</dbReference>
<dbReference type="eggNOG" id="COG3291">
    <property type="taxonomic scope" value="Bacteria"/>
</dbReference>
<dbReference type="InterPro" id="IPR007110">
    <property type="entry name" value="Ig-like_dom"/>
</dbReference>
<dbReference type="OrthoDB" id="1652165at2"/>
<dbReference type="PROSITE" id="PS50835">
    <property type="entry name" value="IG_LIKE"/>
    <property type="match status" value="1"/>
</dbReference>
<dbReference type="Gene3D" id="2.60.40.10">
    <property type="entry name" value="Immunoglobulins"/>
    <property type="match status" value="1"/>
</dbReference>
<gene>
    <name evidence="4" type="ORF">FEM21_01090</name>
</gene>
<dbReference type="NCBIfam" id="NF033708">
    <property type="entry name" value="T9SS_Cterm_ChiA"/>
    <property type="match status" value="1"/>
</dbReference>